<keyword evidence="1" id="KW-0472">Membrane</keyword>
<keyword evidence="1" id="KW-1133">Transmembrane helix</keyword>
<reference evidence="2 3" key="1">
    <citation type="submission" date="2017-09" db="EMBL/GenBank/DDBJ databases">
        <title>Complete genome sequence of Janthinobacterium svalbardensis PAMC 27463.</title>
        <authorList>
            <person name="Cho Y.-J."/>
            <person name="Cho A."/>
            <person name="Kim O.-S."/>
            <person name="Lee J.-I."/>
        </authorList>
    </citation>
    <scope>NUCLEOTIDE SEQUENCE [LARGE SCALE GENOMIC DNA]</scope>
    <source>
        <strain evidence="2 3">PAMC 27463</strain>
    </source>
</reference>
<accession>A0A290WTI8</accession>
<sequence>MQTQMSEEKEKDVMSMYRETRPREFFGEKSNTNHLAWSVLVMLLALAFWLVVALAAAENQRYALATKACQDHVFPAEIDTSCLKQVKSRDHWWQHVGHALVRMGA</sequence>
<dbReference type="Proteomes" id="UP000218437">
    <property type="component" value="Chromosome"/>
</dbReference>
<evidence type="ECO:0000313" key="3">
    <source>
        <dbReference type="Proteomes" id="UP000218437"/>
    </source>
</evidence>
<dbReference type="EMBL" id="CP023422">
    <property type="protein sequence ID" value="ATD60200.1"/>
    <property type="molecule type" value="Genomic_DNA"/>
</dbReference>
<organism evidence="2 3">
    <name type="scientific">Janthinobacterium svalbardensis</name>
    <dbReference type="NCBI Taxonomy" id="368607"/>
    <lineage>
        <taxon>Bacteria</taxon>
        <taxon>Pseudomonadati</taxon>
        <taxon>Pseudomonadota</taxon>
        <taxon>Betaproteobacteria</taxon>
        <taxon>Burkholderiales</taxon>
        <taxon>Oxalobacteraceae</taxon>
        <taxon>Janthinobacterium</taxon>
    </lineage>
</organism>
<feature type="transmembrane region" description="Helical" evidence="1">
    <location>
        <begin position="35"/>
        <end position="57"/>
    </location>
</feature>
<dbReference type="AlphaFoldDB" id="A0A290WTI8"/>
<proteinExistence type="predicted"/>
<keyword evidence="1" id="KW-0812">Transmembrane</keyword>
<protein>
    <submittedName>
        <fullName evidence="2">Uncharacterized protein</fullName>
    </submittedName>
</protein>
<evidence type="ECO:0000256" key="1">
    <source>
        <dbReference type="SAM" id="Phobius"/>
    </source>
</evidence>
<evidence type="ECO:0000313" key="2">
    <source>
        <dbReference type="EMBL" id="ATD60200.1"/>
    </source>
</evidence>
<name>A0A290WTI8_9BURK</name>
<keyword evidence="3" id="KW-1185">Reference proteome</keyword>
<dbReference type="RefSeq" id="WP_096234325.1">
    <property type="nucleotide sequence ID" value="NZ_CP023422.1"/>
</dbReference>
<gene>
    <name evidence="2" type="ORF">CNX70_08345</name>
</gene>
<dbReference type="KEGG" id="jsv:CNX70_08345"/>